<dbReference type="SUPFAM" id="SSF46894">
    <property type="entry name" value="C-terminal effector domain of the bipartite response regulators"/>
    <property type="match status" value="1"/>
</dbReference>
<accession>A0ABW9BHY6</accession>
<dbReference type="RefSeq" id="WP_408262431.1">
    <property type="nucleotide sequence ID" value="NZ_JAQQCK010000006.1"/>
</dbReference>
<dbReference type="InterPro" id="IPR000792">
    <property type="entry name" value="Tscrpt_reg_LuxR_C"/>
</dbReference>
<evidence type="ECO:0000313" key="3">
    <source>
        <dbReference type="Proteomes" id="UP001629274"/>
    </source>
</evidence>
<name>A0ABW9BHY6_9BURK</name>
<reference evidence="2 3" key="1">
    <citation type="journal article" date="2024" name="Chem. Sci.">
        <title>Discovery of megapolipeptins by genome mining of a Burkholderiales bacteria collection.</title>
        <authorList>
            <person name="Paulo B.S."/>
            <person name="Recchia M.J.J."/>
            <person name="Lee S."/>
            <person name="Fergusson C.H."/>
            <person name="Romanowski S.B."/>
            <person name="Hernandez A."/>
            <person name="Krull N."/>
            <person name="Liu D.Y."/>
            <person name="Cavanagh H."/>
            <person name="Bos A."/>
            <person name="Gray C.A."/>
            <person name="Murphy B.T."/>
            <person name="Linington R.G."/>
            <person name="Eustaquio A.S."/>
        </authorList>
    </citation>
    <scope>NUCLEOTIDE SEQUENCE [LARGE SCALE GENOMIC DNA]</scope>
    <source>
        <strain evidence="2 3">RL17-351-BIE-A</strain>
    </source>
</reference>
<dbReference type="InterPro" id="IPR036388">
    <property type="entry name" value="WH-like_DNA-bd_sf"/>
</dbReference>
<comment type="caution">
    <text evidence="2">The sequence shown here is derived from an EMBL/GenBank/DDBJ whole genome shotgun (WGS) entry which is preliminary data.</text>
</comment>
<sequence length="270" mass="30232">METPARISANAWTAHAIAAIGTDSFGSQLERYLMGVCGIDFFACYRVRPDAVTPIASSDPKRFGSEARITLYTRHSLWAADPALSQATVQLRRSDFAYSRLKKTDLPQGQLRAEVYPQLVDRMLLCRHGSSGTYALSALRWSASHPFQQDQIENLLAASPIVFALIDRHYATSAATLSPADCLASIDLIQQCLHECTAMPLREREVCAHLLIGDTIADTALKLQIGTETARSYVKRAYQRLQITSQRELMVAYLRLWHDWTQKGRVSTER</sequence>
<keyword evidence="3" id="KW-1185">Reference proteome</keyword>
<dbReference type="Gene3D" id="1.10.10.10">
    <property type="entry name" value="Winged helix-like DNA-binding domain superfamily/Winged helix DNA-binding domain"/>
    <property type="match status" value="1"/>
</dbReference>
<evidence type="ECO:0000313" key="2">
    <source>
        <dbReference type="EMBL" id="MFM0239868.1"/>
    </source>
</evidence>
<organism evidence="2 3">
    <name type="scientific">Paraburkholderia phytofirmans</name>
    <dbReference type="NCBI Taxonomy" id="261302"/>
    <lineage>
        <taxon>Bacteria</taxon>
        <taxon>Pseudomonadati</taxon>
        <taxon>Pseudomonadota</taxon>
        <taxon>Betaproteobacteria</taxon>
        <taxon>Burkholderiales</taxon>
        <taxon>Burkholderiaceae</taxon>
        <taxon>Paraburkholderia</taxon>
    </lineage>
</organism>
<gene>
    <name evidence="2" type="ORF">PQR03_17215</name>
</gene>
<protein>
    <submittedName>
        <fullName evidence="2">Helix-turn-helix transcriptional regulator</fullName>
    </submittedName>
</protein>
<dbReference type="EMBL" id="JAQQDR010000006">
    <property type="protein sequence ID" value="MFM0239868.1"/>
    <property type="molecule type" value="Genomic_DNA"/>
</dbReference>
<dbReference type="Proteomes" id="UP001629274">
    <property type="component" value="Unassembled WGS sequence"/>
</dbReference>
<feature type="domain" description="HTH luxR-type" evidence="1">
    <location>
        <begin position="198"/>
        <end position="253"/>
    </location>
</feature>
<dbReference type="InterPro" id="IPR016032">
    <property type="entry name" value="Sig_transdc_resp-reg_C-effctor"/>
</dbReference>
<proteinExistence type="predicted"/>
<evidence type="ECO:0000259" key="1">
    <source>
        <dbReference type="SMART" id="SM00421"/>
    </source>
</evidence>
<dbReference type="SMART" id="SM00421">
    <property type="entry name" value="HTH_LUXR"/>
    <property type="match status" value="1"/>
</dbReference>